<evidence type="ECO:0000256" key="1">
    <source>
        <dbReference type="ARBA" id="ARBA00009717"/>
    </source>
</evidence>
<dbReference type="Gene3D" id="3.40.720.10">
    <property type="entry name" value="Alkaline Phosphatase, subunit A"/>
    <property type="match status" value="1"/>
</dbReference>
<dbReference type="PROSITE" id="PS51318">
    <property type="entry name" value="TAT"/>
    <property type="match status" value="1"/>
</dbReference>
<comment type="caution">
    <text evidence="4">The sequence shown here is derived from an EMBL/GenBank/DDBJ whole genome shotgun (WGS) entry which is preliminary data.</text>
</comment>
<organism evidence="4 5">
    <name type="scientific">Roseateles koreensis</name>
    <dbReference type="NCBI Taxonomy" id="2987526"/>
    <lineage>
        <taxon>Bacteria</taxon>
        <taxon>Pseudomonadati</taxon>
        <taxon>Pseudomonadota</taxon>
        <taxon>Betaproteobacteria</taxon>
        <taxon>Burkholderiales</taxon>
        <taxon>Sphaerotilaceae</taxon>
        <taxon>Roseateles</taxon>
    </lineage>
</organism>
<evidence type="ECO:0000256" key="3">
    <source>
        <dbReference type="ARBA" id="ARBA00022801"/>
    </source>
</evidence>
<dbReference type="InterPro" id="IPR006311">
    <property type="entry name" value="TAT_signal"/>
</dbReference>
<dbReference type="Pfam" id="PF04185">
    <property type="entry name" value="Phosphoesterase"/>
    <property type="match status" value="1"/>
</dbReference>
<dbReference type="InterPro" id="IPR017850">
    <property type="entry name" value="Alkaline_phosphatase_core_sf"/>
</dbReference>
<gene>
    <name evidence="4" type="ORF">PRZ01_12870</name>
</gene>
<dbReference type="RefSeq" id="WP_273597198.1">
    <property type="nucleotide sequence ID" value="NZ_JAQQXS010000010.1"/>
</dbReference>
<dbReference type="Proteomes" id="UP001219862">
    <property type="component" value="Unassembled WGS sequence"/>
</dbReference>
<accession>A0ABT5KT22</accession>
<sequence length="491" mass="52113">MTKNIKNSLPAEAAVNVSRRSLLRGGVAAGLMSGVGASILSACGGSSDARWRPTKTVIVILENRSFKELIGSTDMPYLTQLAAASAVLTKSYAAPTPYNVIPKGGVPIAADPKNPTTTSWTQGAQFTHALPARGSQTNYFYQFSGHNQGFLPDWYQQPGSGRMASASLPAFQDQYGNTLVDASGNPAPSFTGEIGISNELITSYTNVSLPFTTPNLGAAIINQGLTFATFSESLPYPSYNDKASNPTGVADGYARRHNPGINWINFPAYGKTVASDKLRFTLPVSSNLAMTNTVDTDGTKYRGFTVDKDGNAAAFDTLPTVSLVVPNNMDNIHTGTLAAADAWLKANIKPYADWALANDALLIVTTDEDGFTDATNGIANVGTDALIAKYYPGKGGSYMYGMDTITTLFFGPTSRVKVGQFASRVDHLNVLATVLDMYGALGTYKADFKAAWSAATHPINAKWVGGTDSVRQTELASQLTNLSPINDIFVA</sequence>
<dbReference type="EC" id="3.1.4.3" evidence="2"/>
<dbReference type="InterPro" id="IPR007312">
    <property type="entry name" value="Phosphoesterase"/>
</dbReference>
<reference evidence="4 5" key="1">
    <citation type="submission" date="2022-10" db="EMBL/GenBank/DDBJ databases">
        <title>paucibacter sp. hw8 Genome sequencing.</title>
        <authorList>
            <person name="Park S."/>
        </authorList>
    </citation>
    <scope>NUCLEOTIDE SEQUENCE [LARGE SCALE GENOMIC DNA]</scope>
    <source>
        <strain evidence="5">hw8</strain>
    </source>
</reference>
<dbReference type="EMBL" id="JAQQXS010000010">
    <property type="protein sequence ID" value="MDC8786084.1"/>
    <property type="molecule type" value="Genomic_DNA"/>
</dbReference>
<keyword evidence="5" id="KW-1185">Reference proteome</keyword>
<protein>
    <recommendedName>
        <fullName evidence="2">phospholipase C</fullName>
        <ecNumber evidence="2">3.1.4.3</ecNumber>
    </recommendedName>
</protein>
<evidence type="ECO:0000256" key="2">
    <source>
        <dbReference type="ARBA" id="ARBA00012018"/>
    </source>
</evidence>
<evidence type="ECO:0000313" key="4">
    <source>
        <dbReference type="EMBL" id="MDC8786084.1"/>
    </source>
</evidence>
<name>A0ABT5KT22_9BURK</name>
<proteinExistence type="inferred from homology"/>
<keyword evidence="3" id="KW-0378">Hydrolase</keyword>
<evidence type="ECO:0000313" key="5">
    <source>
        <dbReference type="Proteomes" id="UP001219862"/>
    </source>
</evidence>
<comment type="similarity">
    <text evidence="1">Belongs to the bacterial phospholipase C family.</text>
</comment>